<comment type="cofactor">
    <cofactor evidence="1">
        <name>FAD</name>
        <dbReference type="ChEBI" id="CHEBI:57692"/>
    </cofactor>
</comment>
<comment type="caution">
    <text evidence="10">The sequence shown here is derived from an EMBL/GenBank/DDBJ whole genome shotgun (WGS) entry which is preliminary data.</text>
</comment>
<dbReference type="Gene3D" id="3.10.20.30">
    <property type="match status" value="1"/>
</dbReference>
<evidence type="ECO:0000259" key="8">
    <source>
        <dbReference type="PROSITE" id="PS51085"/>
    </source>
</evidence>
<dbReference type="InterPro" id="IPR006058">
    <property type="entry name" value="2Fe2S_fd_BS"/>
</dbReference>
<dbReference type="Gene3D" id="3.40.50.80">
    <property type="entry name" value="Nucleotide-binding domain of ferredoxin-NADP reductase (FNR) module"/>
    <property type="match status" value="1"/>
</dbReference>
<evidence type="ECO:0000259" key="9">
    <source>
        <dbReference type="PROSITE" id="PS51384"/>
    </source>
</evidence>
<keyword evidence="11" id="KW-1185">Reference proteome</keyword>
<dbReference type="InterPro" id="IPR036010">
    <property type="entry name" value="2Fe-2S_ferredoxin-like_sf"/>
</dbReference>
<dbReference type="SUPFAM" id="SSF52343">
    <property type="entry name" value="Ferredoxin reductase-like, C-terminal NADP-linked domain"/>
    <property type="match status" value="1"/>
</dbReference>
<reference evidence="10 11" key="1">
    <citation type="submission" date="2024-10" db="EMBL/GenBank/DDBJ databases">
        <title>The Natural Products Discovery Center: Release of the First 8490 Sequenced Strains for Exploring Actinobacteria Biosynthetic Diversity.</title>
        <authorList>
            <person name="Kalkreuter E."/>
            <person name="Kautsar S.A."/>
            <person name="Yang D."/>
            <person name="Bader C.D."/>
            <person name="Teijaro C.N."/>
            <person name="Fluegel L."/>
            <person name="Davis C.M."/>
            <person name="Simpson J.R."/>
            <person name="Lauterbach L."/>
            <person name="Steele A.D."/>
            <person name="Gui C."/>
            <person name="Meng S."/>
            <person name="Li G."/>
            <person name="Viehrig K."/>
            <person name="Ye F."/>
            <person name="Su P."/>
            <person name="Kiefer A.F."/>
            <person name="Nichols A."/>
            <person name="Cepeda A.J."/>
            <person name="Yan W."/>
            <person name="Fan B."/>
            <person name="Jiang Y."/>
            <person name="Adhikari A."/>
            <person name="Zheng C.-J."/>
            <person name="Schuster L."/>
            <person name="Cowan T.M."/>
            <person name="Smanski M.J."/>
            <person name="Chevrette M.G."/>
            <person name="De Carvalho L.P.S."/>
            <person name="Shen B."/>
        </authorList>
    </citation>
    <scope>NUCLEOTIDE SEQUENCE [LARGE SCALE GENOMIC DNA]</scope>
    <source>
        <strain evidence="10 11">NPDC004550</strain>
    </source>
</reference>
<dbReference type="InterPro" id="IPR017938">
    <property type="entry name" value="Riboflavin_synthase-like_b-brl"/>
</dbReference>
<organism evidence="10 11">
    <name type="scientific">Nocardia africana</name>
    <dbReference type="NCBI Taxonomy" id="134964"/>
    <lineage>
        <taxon>Bacteria</taxon>
        <taxon>Bacillati</taxon>
        <taxon>Actinomycetota</taxon>
        <taxon>Actinomycetes</taxon>
        <taxon>Mycobacteriales</taxon>
        <taxon>Nocardiaceae</taxon>
        <taxon>Nocardia</taxon>
    </lineage>
</organism>
<dbReference type="InterPro" id="IPR017927">
    <property type="entry name" value="FAD-bd_FR_type"/>
</dbReference>
<evidence type="ECO:0000313" key="11">
    <source>
        <dbReference type="Proteomes" id="UP001601521"/>
    </source>
</evidence>
<dbReference type="InterPro" id="IPR050415">
    <property type="entry name" value="MRET"/>
</dbReference>
<evidence type="ECO:0000256" key="2">
    <source>
        <dbReference type="ARBA" id="ARBA00022630"/>
    </source>
</evidence>
<dbReference type="SUPFAM" id="SSF63380">
    <property type="entry name" value="Riboflavin synthase domain-like"/>
    <property type="match status" value="1"/>
</dbReference>
<feature type="domain" description="2Fe-2S ferredoxin-type" evidence="8">
    <location>
        <begin position="223"/>
        <end position="308"/>
    </location>
</feature>
<dbReference type="PRINTS" id="PR00409">
    <property type="entry name" value="PHDIOXRDTASE"/>
</dbReference>
<evidence type="ECO:0000256" key="6">
    <source>
        <dbReference type="ARBA" id="ARBA00023004"/>
    </source>
</evidence>
<evidence type="ECO:0000256" key="1">
    <source>
        <dbReference type="ARBA" id="ARBA00001974"/>
    </source>
</evidence>
<gene>
    <name evidence="10" type="ORF">ACFYTH_30935</name>
</gene>
<keyword evidence="4" id="KW-0479">Metal-binding</keyword>
<dbReference type="Pfam" id="PF00111">
    <property type="entry name" value="Fer2"/>
    <property type="match status" value="1"/>
</dbReference>
<dbReference type="InterPro" id="IPR001433">
    <property type="entry name" value="OxRdtase_FAD/NAD-bd"/>
</dbReference>
<dbReference type="CDD" id="cd06185">
    <property type="entry name" value="PDR_like"/>
    <property type="match status" value="1"/>
</dbReference>
<dbReference type="CDD" id="cd00207">
    <property type="entry name" value="fer2"/>
    <property type="match status" value="1"/>
</dbReference>
<evidence type="ECO:0000256" key="3">
    <source>
        <dbReference type="ARBA" id="ARBA00022714"/>
    </source>
</evidence>
<dbReference type="EMBL" id="JBIALX010000019">
    <property type="protein sequence ID" value="MFF0457798.1"/>
    <property type="molecule type" value="Genomic_DNA"/>
</dbReference>
<dbReference type="PROSITE" id="PS51384">
    <property type="entry name" value="FAD_FR"/>
    <property type="match status" value="1"/>
</dbReference>
<evidence type="ECO:0000256" key="4">
    <source>
        <dbReference type="ARBA" id="ARBA00022723"/>
    </source>
</evidence>
<dbReference type="PROSITE" id="PS51085">
    <property type="entry name" value="2FE2S_FER_2"/>
    <property type="match status" value="1"/>
</dbReference>
<proteinExistence type="predicted"/>
<dbReference type="InterPro" id="IPR012675">
    <property type="entry name" value="Beta-grasp_dom_sf"/>
</dbReference>
<sequence length="308" mass="33314">MTGLTVRVVDRQDVAEGVFALKLAALDDSALPRWSPGAHIDVAAGSAGVRQYSLCGDPADEYHWRIAILHEPAGRGGSDYLHRTALPNTELRVSLPRNNFELFAAEEYLFIAGGIGITPILPMAAAAERAGASWRLYYGARTRAHLSFTDELARYSQVNMVAQDESGLLPVADLLAGTTAPVYCCGPEPLLLAVETEAARRGLVVRTERFVPRSVDAGEDRPFELRLPRSGRTLHVPADRSIVDVLESAGVAIMTSCREGTCGSCETGVLKGEVEHRDSVLTAEERRRGTTFMPCVSRAISNVLVLDL</sequence>
<keyword evidence="6" id="KW-0408">Iron</keyword>
<accession>A0ABW6NRM3</accession>
<dbReference type="Gene3D" id="2.40.30.10">
    <property type="entry name" value="Translation factors"/>
    <property type="match status" value="1"/>
</dbReference>
<evidence type="ECO:0000256" key="5">
    <source>
        <dbReference type="ARBA" id="ARBA00023002"/>
    </source>
</evidence>
<keyword evidence="3" id="KW-0001">2Fe-2S</keyword>
<keyword evidence="5" id="KW-0560">Oxidoreductase</keyword>
<dbReference type="Proteomes" id="UP001601521">
    <property type="component" value="Unassembled WGS sequence"/>
</dbReference>
<feature type="domain" description="FAD-binding FR-type" evidence="9">
    <location>
        <begin position="1"/>
        <end position="103"/>
    </location>
</feature>
<dbReference type="InterPro" id="IPR001041">
    <property type="entry name" value="2Fe-2S_ferredoxin-type"/>
</dbReference>
<dbReference type="InterPro" id="IPR039261">
    <property type="entry name" value="FNR_nucleotide-bd"/>
</dbReference>
<name>A0ABW6NRM3_9NOCA</name>
<dbReference type="PANTHER" id="PTHR47354:SF1">
    <property type="entry name" value="CARNITINE MONOOXYGENASE REDUCTASE SUBUNIT"/>
    <property type="match status" value="1"/>
</dbReference>
<dbReference type="PROSITE" id="PS00197">
    <property type="entry name" value="2FE2S_FER_1"/>
    <property type="match status" value="1"/>
</dbReference>
<evidence type="ECO:0000313" key="10">
    <source>
        <dbReference type="EMBL" id="MFF0457798.1"/>
    </source>
</evidence>
<protein>
    <submittedName>
        <fullName evidence="10">PDR/VanB family oxidoreductase</fullName>
    </submittedName>
</protein>
<keyword evidence="2" id="KW-0285">Flavoprotein</keyword>
<evidence type="ECO:0000256" key="7">
    <source>
        <dbReference type="ARBA" id="ARBA00023014"/>
    </source>
</evidence>
<keyword evidence="7" id="KW-0411">Iron-sulfur</keyword>
<dbReference type="SUPFAM" id="SSF54292">
    <property type="entry name" value="2Fe-2S ferredoxin-like"/>
    <property type="match status" value="1"/>
</dbReference>
<dbReference type="Pfam" id="PF00175">
    <property type="entry name" value="NAD_binding_1"/>
    <property type="match status" value="1"/>
</dbReference>
<dbReference type="PANTHER" id="PTHR47354">
    <property type="entry name" value="NADH OXIDOREDUCTASE HCR"/>
    <property type="match status" value="1"/>
</dbReference>
<dbReference type="RefSeq" id="WP_387255120.1">
    <property type="nucleotide sequence ID" value="NZ_JBIALX010000019.1"/>
</dbReference>